<protein>
    <submittedName>
        <fullName evidence="3">SRPBCC family protein</fullName>
    </submittedName>
</protein>
<dbReference type="Gene3D" id="3.30.530.20">
    <property type="match status" value="1"/>
</dbReference>
<evidence type="ECO:0000313" key="3">
    <source>
        <dbReference type="EMBL" id="MBK7423394.1"/>
    </source>
</evidence>
<gene>
    <name evidence="3" type="ORF">IPJ48_10020</name>
</gene>
<feature type="domain" description="Coenzyme Q-binding protein COQ10 START" evidence="2">
    <location>
        <begin position="41"/>
        <end position="152"/>
    </location>
</feature>
<dbReference type="Pfam" id="PF03364">
    <property type="entry name" value="Polyketide_cyc"/>
    <property type="match status" value="1"/>
</dbReference>
<reference evidence="3" key="1">
    <citation type="submission" date="2020-10" db="EMBL/GenBank/DDBJ databases">
        <title>Connecting structure to function with the recovery of over 1000 high-quality activated sludge metagenome-assembled genomes encoding full-length rRNA genes using long-read sequencing.</title>
        <authorList>
            <person name="Singleton C.M."/>
            <person name="Petriglieri F."/>
            <person name="Kristensen J.M."/>
            <person name="Kirkegaard R.H."/>
            <person name="Michaelsen T.Y."/>
            <person name="Andersen M.H."/>
            <person name="Karst S.M."/>
            <person name="Dueholm M.S."/>
            <person name="Nielsen P.H."/>
            <person name="Albertsen M."/>
        </authorList>
    </citation>
    <scope>NUCLEOTIDE SEQUENCE</scope>
    <source>
        <strain evidence="3">EsbW_18-Q3-R4-48_MAXAC.044</strain>
    </source>
</reference>
<dbReference type="InterPro" id="IPR023393">
    <property type="entry name" value="START-like_dom_sf"/>
</dbReference>
<dbReference type="InterPro" id="IPR005031">
    <property type="entry name" value="COQ10_START"/>
</dbReference>
<proteinExistence type="inferred from homology"/>
<evidence type="ECO:0000256" key="1">
    <source>
        <dbReference type="ARBA" id="ARBA00008918"/>
    </source>
</evidence>
<sequence>MIAVMVLLANLAHAQSHTPEISFLVTREGEFVLTDARADLPVSSALVWAVITDYEGYPRFISSMHESKVISRSPEGSVVEQKGHFSFMFFSRGIEARLVVSEFPPDLIVTRAIEGDFEVMNGRYELRQLGNSTRLSYSGRLVPKFSLPPLFGLSIARFILLRNFREMVDEILRRDAEARRVIRADG</sequence>
<dbReference type="AlphaFoldDB" id="A0A9D7IHC2"/>
<dbReference type="SUPFAM" id="SSF55961">
    <property type="entry name" value="Bet v1-like"/>
    <property type="match status" value="1"/>
</dbReference>
<comment type="similarity">
    <text evidence="1">Belongs to the ribosome association toxin RatA family.</text>
</comment>
<comment type="caution">
    <text evidence="3">The sequence shown here is derived from an EMBL/GenBank/DDBJ whole genome shotgun (WGS) entry which is preliminary data.</text>
</comment>
<evidence type="ECO:0000313" key="4">
    <source>
        <dbReference type="Proteomes" id="UP000886602"/>
    </source>
</evidence>
<accession>A0A9D7IHC2</accession>
<evidence type="ECO:0000259" key="2">
    <source>
        <dbReference type="Pfam" id="PF03364"/>
    </source>
</evidence>
<dbReference type="EMBL" id="JADJNC010000014">
    <property type="protein sequence ID" value="MBK7423394.1"/>
    <property type="molecule type" value="Genomic_DNA"/>
</dbReference>
<name>A0A9D7IHC2_9RHOO</name>
<organism evidence="3 4">
    <name type="scientific">Candidatus Propionivibrio dominans</name>
    <dbReference type="NCBI Taxonomy" id="2954373"/>
    <lineage>
        <taxon>Bacteria</taxon>
        <taxon>Pseudomonadati</taxon>
        <taxon>Pseudomonadota</taxon>
        <taxon>Betaproteobacteria</taxon>
        <taxon>Rhodocyclales</taxon>
        <taxon>Rhodocyclaceae</taxon>
        <taxon>Propionivibrio</taxon>
    </lineage>
</organism>
<dbReference type="Proteomes" id="UP000886602">
    <property type="component" value="Unassembled WGS sequence"/>
</dbReference>